<dbReference type="Gene3D" id="2.60.40.1110">
    <property type="match status" value="1"/>
</dbReference>
<dbReference type="PROSITE" id="PS51886">
    <property type="entry name" value="TLDC"/>
    <property type="match status" value="1"/>
</dbReference>
<dbReference type="GO" id="GO:0005739">
    <property type="term" value="C:mitochondrion"/>
    <property type="evidence" value="ECO:0007669"/>
    <property type="project" value="UniProtKB-SubCell"/>
</dbReference>
<name>A0A7S0EX41_9CRYP</name>
<evidence type="ECO:0000256" key="4">
    <source>
        <dbReference type="ARBA" id="ARBA00040604"/>
    </source>
</evidence>
<reference evidence="7" key="1">
    <citation type="submission" date="2021-01" db="EMBL/GenBank/DDBJ databases">
        <authorList>
            <person name="Corre E."/>
            <person name="Pelletier E."/>
            <person name="Niang G."/>
            <person name="Scheremetjew M."/>
            <person name="Finn R."/>
            <person name="Kale V."/>
            <person name="Holt S."/>
            <person name="Cochrane G."/>
            <person name="Meng A."/>
            <person name="Brown T."/>
            <person name="Cohen L."/>
        </authorList>
    </citation>
    <scope>NUCLEOTIDE SEQUENCE</scope>
    <source>
        <strain evidence="7">CCMP325</strain>
    </source>
</reference>
<comment type="subcellular location">
    <subcellularLocation>
        <location evidence="1">Mitochondrion</location>
    </subcellularLocation>
</comment>
<sequence length="786" mass="87471">MDILKAIQEAFWASSSAVTVEIGSSLLEVIVETDKQKDASKYLLENYKGKFMVWSLLPVHNTEDFDNDIQDIAAYVTSPPALEDILKVCHSIHGWIECDAGNVAVVLSSSEHLVSSWSTLICCAYSLYSKSFAHAAEAFAHLACQRIEATLSAQDILSNPESADIKYEDLPLVHRTYLFYIETLVKIRSIPNDSPLYVTRIVMHGIPKIVKQEDVGCVPVISMHSVTSGRMIFSSEWQSTSKSLSSSLRRYSVEDCSAIFPVNAAVMGDVVLRMSHRESLDEEESKYEKLFEFSFHSAMLQYHQYNSSSQPIEAITSAGLIRLDRAALGIKREDKRFDEDFSIDLLIASDEACLADDLDCHVESKGSKTSSPPRYDTLKRLLDALPAAEEHQVPRPQPRPTLKVTPNPREILEEFSSDEVDSSVTSNINSVPVIFSFPPFGSSEEENAPTLLHEGESLQDEVLLDLGSAMRGLPVRGFCMLLPSLIVLEPLRVDKNAKMVGIEKCQMRIPIEKVVKFEVSLRSGHPPASSELDQQILIEWDGGSAIEFRKVILIDQPQLQHVPTISSDIKGAMETLEKLQSSIASGSQTFSSILKHSEEMPKLIRQSDEGFTVDASSMIASDSEIIALRTSIPIRFRITDTWELLYSTTVHGISLETFFRRTGWRAPTLLLLRDSKKAVFGAFCSAPWEAHSTFFGTGESFVFRTVENDKNEKSVRVFRWSGKNSFFQLARRGEGIAIGAGKNNAIRLDPDFLHGSSGLCETFDSPSLSSSNPFECVFVEVWGFAD</sequence>
<dbReference type="Gene3D" id="3.90.190.10">
    <property type="entry name" value="Protein tyrosine phosphatase superfamily"/>
    <property type="match status" value="1"/>
</dbReference>
<accession>A0A7S0EX41</accession>
<comment type="similarity">
    <text evidence="2">Belongs to the OXR1 family.</text>
</comment>
<organism evidence="7">
    <name type="scientific">Hanusia phi</name>
    <dbReference type="NCBI Taxonomy" id="3032"/>
    <lineage>
        <taxon>Eukaryota</taxon>
        <taxon>Cryptophyceae</taxon>
        <taxon>Pyrenomonadales</taxon>
        <taxon>Geminigeraceae</taxon>
        <taxon>Hanusia</taxon>
    </lineage>
</organism>
<dbReference type="PROSITE" id="PS51182">
    <property type="entry name" value="C2_TENSIN"/>
    <property type="match status" value="1"/>
</dbReference>
<feature type="domain" description="C2 tensin-type" evidence="5">
    <location>
        <begin position="193"/>
        <end position="350"/>
    </location>
</feature>
<evidence type="ECO:0000313" key="7">
    <source>
        <dbReference type="EMBL" id="CAD8496266.1"/>
    </source>
</evidence>
<proteinExistence type="inferred from homology"/>
<dbReference type="PANTHER" id="PTHR23354">
    <property type="entry name" value="NUCLEOLAR PROTEIN 7/ESTROGEN RECEPTOR COACTIVATOR-RELATED"/>
    <property type="match status" value="1"/>
</dbReference>
<keyword evidence="3" id="KW-0496">Mitochondrion</keyword>
<dbReference type="InterPro" id="IPR006571">
    <property type="entry name" value="TLDc_dom"/>
</dbReference>
<evidence type="ECO:0000259" key="6">
    <source>
        <dbReference type="PROSITE" id="PS51886"/>
    </source>
</evidence>
<dbReference type="InterPro" id="IPR029021">
    <property type="entry name" value="Prot-tyrosine_phosphatase-like"/>
</dbReference>
<dbReference type="InterPro" id="IPR035892">
    <property type="entry name" value="C2_domain_sf"/>
</dbReference>
<dbReference type="PANTHER" id="PTHR23354:SF62">
    <property type="entry name" value="MUSTARD, ISOFORM V"/>
    <property type="match status" value="1"/>
</dbReference>
<evidence type="ECO:0000256" key="1">
    <source>
        <dbReference type="ARBA" id="ARBA00004173"/>
    </source>
</evidence>
<feature type="domain" description="TLDc" evidence="6">
    <location>
        <begin position="618"/>
        <end position="785"/>
    </location>
</feature>
<evidence type="ECO:0000256" key="3">
    <source>
        <dbReference type="ARBA" id="ARBA00023128"/>
    </source>
</evidence>
<dbReference type="EMBL" id="HBEO01025373">
    <property type="protein sequence ID" value="CAD8496266.1"/>
    <property type="molecule type" value="Transcribed_RNA"/>
</dbReference>
<dbReference type="InterPro" id="IPR014020">
    <property type="entry name" value="Tensin_C2-dom"/>
</dbReference>
<dbReference type="SMART" id="SM00584">
    <property type="entry name" value="TLDc"/>
    <property type="match status" value="1"/>
</dbReference>
<dbReference type="AlphaFoldDB" id="A0A7S0EX41"/>
<dbReference type="Pfam" id="PF10409">
    <property type="entry name" value="PTEN_C2"/>
    <property type="match status" value="1"/>
</dbReference>
<evidence type="ECO:0000259" key="5">
    <source>
        <dbReference type="PROSITE" id="PS51182"/>
    </source>
</evidence>
<evidence type="ECO:0000256" key="2">
    <source>
        <dbReference type="ARBA" id="ARBA00009540"/>
    </source>
</evidence>
<dbReference type="SMART" id="SM01326">
    <property type="entry name" value="PTEN_C2"/>
    <property type="match status" value="1"/>
</dbReference>
<gene>
    <name evidence="7" type="ORF">HPHI1048_LOCUS17072</name>
</gene>
<dbReference type="SUPFAM" id="SSF49562">
    <property type="entry name" value="C2 domain (Calcium/lipid-binding domain, CaLB)"/>
    <property type="match status" value="1"/>
</dbReference>
<dbReference type="Pfam" id="PF07534">
    <property type="entry name" value="TLD"/>
    <property type="match status" value="1"/>
</dbReference>
<protein>
    <recommendedName>
        <fullName evidence="4">Oxidation resistance protein 1</fullName>
    </recommendedName>
</protein>